<accession>A0A0E9T5N4</accession>
<protein>
    <submittedName>
        <fullName evidence="1">Uncharacterized protein</fullName>
    </submittedName>
</protein>
<reference evidence="1" key="1">
    <citation type="submission" date="2014-11" db="EMBL/GenBank/DDBJ databases">
        <authorList>
            <person name="Amaro Gonzalez C."/>
        </authorList>
    </citation>
    <scope>NUCLEOTIDE SEQUENCE</scope>
</reference>
<name>A0A0E9T5N4_ANGAN</name>
<proteinExistence type="predicted"/>
<dbReference type="EMBL" id="GBXM01060317">
    <property type="protein sequence ID" value="JAH48260.1"/>
    <property type="molecule type" value="Transcribed_RNA"/>
</dbReference>
<organism evidence="1">
    <name type="scientific">Anguilla anguilla</name>
    <name type="common">European freshwater eel</name>
    <name type="synonym">Muraena anguilla</name>
    <dbReference type="NCBI Taxonomy" id="7936"/>
    <lineage>
        <taxon>Eukaryota</taxon>
        <taxon>Metazoa</taxon>
        <taxon>Chordata</taxon>
        <taxon>Craniata</taxon>
        <taxon>Vertebrata</taxon>
        <taxon>Euteleostomi</taxon>
        <taxon>Actinopterygii</taxon>
        <taxon>Neopterygii</taxon>
        <taxon>Teleostei</taxon>
        <taxon>Anguilliformes</taxon>
        <taxon>Anguillidae</taxon>
        <taxon>Anguilla</taxon>
    </lineage>
</organism>
<dbReference type="AlphaFoldDB" id="A0A0E9T5N4"/>
<evidence type="ECO:0000313" key="1">
    <source>
        <dbReference type="EMBL" id="JAH48260.1"/>
    </source>
</evidence>
<reference evidence="1" key="2">
    <citation type="journal article" date="2015" name="Fish Shellfish Immunol.">
        <title>Early steps in the European eel (Anguilla anguilla)-Vibrio vulnificus interaction in the gills: Role of the RtxA13 toxin.</title>
        <authorList>
            <person name="Callol A."/>
            <person name="Pajuelo D."/>
            <person name="Ebbesson L."/>
            <person name="Teles M."/>
            <person name="MacKenzie S."/>
            <person name="Amaro C."/>
        </authorList>
    </citation>
    <scope>NUCLEOTIDE SEQUENCE</scope>
</reference>
<sequence length="54" mass="6771">MEKFDFYFDFKLDFFSFYYIHTYCCENHLDIREYAGDNVAFQSFKKWDHFVVVC</sequence>